<evidence type="ECO:0000256" key="2">
    <source>
        <dbReference type="ARBA" id="ARBA00022679"/>
    </source>
</evidence>
<proteinExistence type="inferred from homology"/>
<dbReference type="PROSITE" id="PS51686">
    <property type="entry name" value="SAM_MT_RSMB_NOP"/>
    <property type="match status" value="1"/>
</dbReference>
<organism evidence="7 8">
    <name type="scientific">Fluviispira multicolorata</name>
    <dbReference type="NCBI Taxonomy" id="2654512"/>
    <lineage>
        <taxon>Bacteria</taxon>
        <taxon>Pseudomonadati</taxon>
        <taxon>Bdellovibrionota</taxon>
        <taxon>Oligoflexia</taxon>
        <taxon>Silvanigrellales</taxon>
        <taxon>Silvanigrellaceae</taxon>
        <taxon>Fluviispira</taxon>
    </lineage>
</organism>
<accession>A0A833N5R5</accession>
<comment type="caution">
    <text evidence="5">Lacks conserved residue(s) required for the propagation of feature annotation.</text>
</comment>
<dbReference type="EMBL" id="WFLN01000009">
    <property type="protein sequence ID" value="KAB8028475.1"/>
    <property type="molecule type" value="Genomic_DNA"/>
</dbReference>
<comment type="caution">
    <text evidence="7">The sequence shown here is derived from an EMBL/GenBank/DDBJ whole genome shotgun (WGS) entry which is preliminary data.</text>
</comment>
<feature type="binding site" evidence="5">
    <location>
        <position position="319"/>
    </location>
    <ligand>
        <name>S-adenosyl-L-methionine</name>
        <dbReference type="ChEBI" id="CHEBI:59789"/>
    </ligand>
</feature>
<keyword evidence="4 5" id="KW-0694">RNA-binding</keyword>
<comment type="similarity">
    <text evidence="5">Belongs to the class I-like SAM-binding methyltransferase superfamily. RsmB/NOP family.</text>
</comment>
<dbReference type="GO" id="GO:0008173">
    <property type="term" value="F:RNA methyltransferase activity"/>
    <property type="evidence" value="ECO:0007669"/>
    <property type="project" value="InterPro"/>
</dbReference>
<dbReference type="GO" id="GO:0001510">
    <property type="term" value="P:RNA methylation"/>
    <property type="evidence" value="ECO:0007669"/>
    <property type="project" value="InterPro"/>
</dbReference>
<evidence type="ECO:0000256" key="3">
    <source>
        <dbReference type="ARBA" id="ARBA00022691"/>
    </source>
</evidence>
<feature type="binding site" evidence="5">
    <location>
        <position position="369"/>
    </location>
    <ligand>
        <name>S-adenosyl-L-methionine</name>
        <dbReference type="ChEBI" id="CHEBI:59789"/>
    </ligand>
</feature>
<dbReference type="Pfam" id="PF01189">
    <property type="entry name" value="Methyltr_RsmB-F"/>
    <property type="match status" value="1"/>
</dbReference>
<dbReference type="PRINTS" id="PR02008">
    <property type="entry name" value="RCMTFAMILY"/>
</dbReference>
<evidence type="ECO:0000256" key="1">
    <source>
        <dbReference type="ARBA" id="ARBA00022603"/>
    </source>
</evidence>
<dbReference type="GO" id="GO:0003723">
    <property type="term" value="F:RNA binding"/>
    <property type="evidence" value="ECO:0007669"/>
    <property type="project" value="UniProtKB-UniRule"/>
</dbReference>
<name>A0A833N5R5_9BACT</name>
<keyword evidence="2 5" id="KW-0808">Transferase</keyword>
<dbReference type="InterPro" id="IPR023267">
    <property type="entry name" value="RCMT"/>
</dbReference>
<dbReference type="InterPro" id="IPR049560">
    <property type="entry name" value="MeTrfase_RsmB-F_NOP2_cat"/>
</dbReference>
<protein>
    <submittedName>
        <fullName evidence="7">Methyltransferase domain-containing protein</fullName>
    </submittedName>
</protein>
<dbReference type="InterPro" id="IPR001678">
    <property type="entry name" value="MeTrfase_RsmB-F_NOP2_dom"/>
</dbReference>
<evidence type="ECO:0000313" key="8">
    <source>
        <dbReference type="Proteomes" id="UP000442694"/>
    </source>
</evidence>
<evidence type="ECO:0000313" key="7">
    <source>
        <dbReference type="EMBL" id="KAB8028475.1"/>
    </source>
</evidence>
<evidence type="ECO:0000259" key="6">
    <source>
        <dbReference type="PROSITE" id="PS51686"/>
    </source>
</evidence>
<gene>
    <name evidence="7" type="ORF">GCL57_12175</name>
</gene>
<dbReference type="CDD" id="cd02440">
    <property type="entry name" value="AdoMet_MTases"/>
    <property type="match status" value="1"/>
</dbReference>
<dbReference type="Proteomes" id="UP000442694">
    <property type="component" value="Unassembled WGS sequence"/>
</dbReference>
<dbReference type="SUPFAM" id="SSF53335">
    <property type="entry name" value="S-adenosyl-L-methionine-dependent methyltransferases"/>
    <property type="match status" value="1"/>
</dbReference>
<keyword evidence="3 5" id="KW-0949">S-adenosyl-L-methionine</keyword>
<feature type="domain" description="SAM-dependent MTase RsmB/NOP-type" evidence="6">
    <location>
        <begin position="196"/>
        <end position="470"/>
    </location>
</feature>
<evidence type="ECO:0000256" key="4">
    <source>
        <dbReference type="ARBA" id="ARBA00022884"/>
    </source>
</evidence>
<dbReference type="InterPro" id="IPR029063">
    <property type="entry name" value="SAM-dependent_MTases_sf"/>
</dbReference>
<sequence length="470" mass="54978">MMIPRIKMAEQKNKSTKHYEGRWPHLYKLWCSALNQESLPQFDRWLSQEFAKNSKYGSRDRRWYSECLFAGIRFGYFSLFCEEFFLKCQHVNLHEKLIKEFIINFEENFKNSNQLLSKWKEITEERFFVWIRLRYQLVYKNKSSAVSLELSSENFQLETQFFAKLISFLENSKDISFHLIFSSIPIWYKSSLEKRIEKSNWNETEVKQFLTELDSRPPLWIRINDLSKTELITQELIKEGFEFEHFDSSLKVTGAKGVFALQAYRSGLFEIQDLASQRIGQNIQVKNGQFVWDCCAGGGGKTQQIASLLKNKGVIYASDIREYKLEEVKKRARKSGFFNIRCLPWNGEKLPQFQKEVENRNGFDWVLVDAPCSSSGTWRRNPDAKYRVSSDNILSLSKLQHSILEKASKGVRVSGHLVYSTCSWVFDENEGIVCEFLKNNPNFSLVKQNLLGSPHENADTMFAAVLKRES</sequence>
<evidence type="ECO:0000256" key="5">
    <source>
        <dbReference type="PROSITE-ProRule" id="PRU01023"/>
    </source>
</evidence>
<reference evidence="7 8" key="1">
    <citation type="submission" date="2019-10" db="EMBL/GenBank/DDBJ databases">
        <title>New genus of Silvanigrellaceae.</title>
        <authorList>
            <person name="Pitt A."/>
            <person name="Hahn M.W."/>
        </authorList>
    </citation>
    <scope>NUCLEOTIDE SEQUENCE [LARGE SCALE GENOMIC DNA]</scope>
    <source>
        <strain evidence="7 8">33A1-SZDP</strain>
    </source>
</reference>
<dbReference type="AlphaFoldDB" id="A0A833N5R5"/>
<keyword evidence="1 5" id="KW-0489">Methyltransferase</keyword>
<keyword evidence="8" id="KW-1185">Reference proteome</keyword>
<feature type="active site" description="Nucleophile" evidence="5">
    <location>
        <position position="422"/>
    </location>
</feature>
<dbReference type="PANTHER" id="PTHR22807:SF30">
    <property type="entry name" value="28S RRNA (CYTOSINE(4447)-C(5))-METHYLTRANSFERASE-RELATED"/>
    <property type="match status" value="1"/>
</dbReference>
<dbReference type="PANTHER" id="PTHR22807">
    <property type="entry name" value="NOP2 YEAST -RELATED NOL1/NOP2/FMU SUN DOMAIN-CONTAINING"/>
    <property type="match status" value="1"/>
</dbReference>
<dbReference type="Gene3D" id="3.40.50.150">
    <property type="entry name" value="Vaccinia Virus protein VP39"/>
    <property type="match status" value="1"/>
</dbReference>